<dbReference type="AlphaFoldDB" id="A0A2T6ISU4"/>
<evidence type="ECO:0000313" key="1">
    <source>
        <dbReference type="EMBL" id="PUA88407.1"/>
    </source>
</evidence>
<accession>A0A2T6ISU4</accession>
<reference evidence="1 2" key="1">
    <citation type="journal article" date="2016" name="Nat. Commun.">
        <title>Local admixture of amplified and diversified secreted pathogenesis determinants shapes mosaic Toxoplasma gondii genomes.</title>
        <authorList>
            <person name="Lorenzi H."/>
            <person name="Khan A."/>
            <person name="Behnke M.S."/>
            <person name="Namasivayam S."/>
            <person name="Swapna L.S."/>
            <person name="Hadjithomas M."/>
            <person name="Karamycheva S."/>
            <person name="Pinney D."/>
            <person name="Brunk B.P."/>
            <person name="Ajioka J.W."/>
            <person name="Ajzenberg D."/>
            <person name="Boothroyd J.C."/>
            <person name="Boyle J.P."/>
            <person name="Darde M.L."/>
            <person name="Diaz-Miranda M.A."/>
            <person name="Dubey J.P."/>
            <person name="Fritz H.M."/>
            <person name="Gennari S.M."/>
            <person name="Gregory B.D."/>
            <person name="Kim K."/>
            <person name="Saeij J.P."/>
            <person name="Su C."/>
            <person name="White M.W."/>
            <person name="Zhu X.Q."/>
            <person name="Howe D.K."/>
            <person name="Rosenthal B.M."/>
            <person name="Grigg M.E."/>
            <person name="Parkinson J."/>
            <person name="Liu L."/>
            <person name="Kissinger J.C."/>
            <person name="Roos D.S."/>
            <person name="Sibley L.D."/>
        </authorList>
    </citation>
    <scope>NUCLEOTIDE SEQUENCE [LARGE SCALE GENOMIC DNA]</scope>
    <source>
        <strain evidence="1 2">TgCATBr9</strain>
    </source>
</reference>
<sequence length="163" mass="18294">MSPPPLRQRCPFALLPPPATTLHTCARGGGSWTRENVTAAQIQENSRSPDRTGSASASTVFSPVALCMRNRDATRYLEHLTEEKSRDCFSWMDLSFSSAHLTDCFTDDAYHTSHMDASCRCPLLPGERCISTQVETPEKLEVLSDTRWYEKAPRSKVLSARWI</sequence>
<dbReference type="Proteomes" id="UP000244488">
    <property type="component" value="Unassembled WGS sequence"/>
</dbReference>
<name>A0A2T6ISU4_TOXGO</name>
<proteinExistence type="predicted"/>
<dbReference type="VEuPathDB" id="ToxoDB:TGBR9_382360"/>
<dbReference type="EMBL" id="AFHV02001700">
    <property type="protein sequence ID" value="PUA88407.1"/>
    <property type="molecule type" value="Genomic_DNA"/>
</dbReference>
<organism evidence="1 2">
    <name type="scientific">Toxoplasma gondii TgCATBr9</name>
    <dbReference type="NCBI Taxonomy" id="943120"/>
    <lineage>
        <taxon>Eukaryota</taxon>
        <taxon>Sar</taxon>
        <taxon>Alveolata</taxon>
        <taxon>Apicomplexa</taxon>
        <taxon>Conoidasida</taxon>
        <taxon>Coccidia</taxon>
        <taxon>Eucoccidiorida</taxon>
        <taxon>Eimeriorina</taxon>
        <taxon>Sarcocystidae</taxon>
        <taxon>Toxoplasma</taxon>
    </lineage>
</organism>
<comment type="caution">
    <text evidence="1">The sequence shown here is derived from an EMBL/GenBank/DDBJ whole genome shotgun (WGS) entry which is preliminary data.</text>
</comment>
<protein>
    <submittedName>
        <fullName evidence="1">Uncharacterized protein</fullName>
    </submittedName>
</protein>
<gene>
    <name evidence="1" type="ORF">TGBR9_382360</name>
</gene>
<evidence type="ECO:0000313" key="2">
    <source>
        <dbReference type="Proteomes" id="UP000244488"/>
    </source>
</evidence>